<reference evidence="2" key="1">
    <citation type="submission" date="2021-03" db="EMBL/GenBank/DDBJ databases">
        <title>Taxonomic study of Clostridium polyendosporum from meadow-gley soil under rice.</title>
        <authorList>
            <person name="Kobayashi H."/>
            <person name="Tanizawa Y."/>
            <person name="Yagura M."/>
        </authorList>
    </citation>
    <scope>NUCLEOTIDE SEQUENCE</scope>
    <source>
        <strain evidence="2">JCM 30710</strain>
    </source>
</reference>
<protein>
    <recommendedName>
        <fullName evidence="1">DUF6079 domain-containing protein</fullName>
    </recommendedName>
</protein>
<dbReference type="InterPro" id="IPR045725">
    <property type="entry name" value="DUF6079_N"/>
</dbReference>
<evidence type="ECO:0000313" key="3">
    <source>
        <dbReference type="Proteomes" id="UP000679179"/>
    </source>
</evidence>
<proteinExistence type="predicted"/>
<name>A0A919RYT2_9CLOT</name>
<dbReference type="Pfam" id="PF19557">
    <property type="entry name" value="DUF6079_1st"/>
    <property type="match status" value="1"/>
</dbReference>
<comment type="caution">
    <text evidence="2">The sequence shown here is derived from an EMBL/GenBank/DDBJ whole genome shotgun (WGS) entry which is preliminary data.</text>
</comment>
<organism evidence="2 3">
    <name type="scientific">Clostridium polyendosporum</name>
    <dbReference type="NCBI Taxonomy" id="69208"/>
    <lineage>
        <taxon>Bacteria</taxon>
        <taxon>Bacillati</taxon>
        <taxon>Bacillota</taxon>
        <taxon>Clostridia</taxon>
        <taxon>Eubacteriales</taxon>
        <taxon>Clostridiaceae</taxon>
        <taxon>Clostridium</taxon>
    </lineage>
</organism>
<evidence type="ECO:0000313" key="2">
    <source>
        <dbReference type="EMBL" id="GIM28836.1"/>
    </source>
</evidence>
<evidence type="ECO:0000259" key="1">
    <source>
        <dbReference type="Pfam" id="PF19557"/>
    </source>
</evidence>
<dbReference type="RefSeq" id="WP_212903556.1">
    <property type="nucleotide sequence ID" value="NZ_BOPZ01000010.1"/>
</dbReference>
<accession>A0A919RYT2</accession>
<feature type="domain" description="DUF6079" evidence="1">
    <location>
        <begin position="53"/>
        <end position="191"/>
    </location>
</feature>
<dbReference type="EMBL" id="BOPZ01000010">
    <property type="protein sequence ID" value="GIM28836.1"/>
    <property type="molecule type" value="Genomic_DNA"/>
</dbReference>
<keyword evidence="3" id="KW-1185">Reference proteome</keyword>
<dbReference type="Proteomes" id="UP000679179">
    <property type="component" value="Unassembled WGS sequence"/>
</dbReference>
<dbReference type="AlphaFoldDB" id="A0A919RYT2"/>
<gene>
    <name evidence="2" type="ORF">CPJCM30710_15020</name>
</gene>
<sequence length="1191" mass="138645">MRYTDFLKLSEGFQYSINLQYDLGSNNKVKGYIPTINTVNILKSYLKAIYDGSGDKATVLVGPYGKGKSHLLLILLTLLQNKEENKDAIQELINKISRIDESTAQLCRMIFENNIKLLPVIINSNYTDLQQSFFMALNYSLKKNGLTDLMPNTYFDSVINVINKWKEEFEGTIKVLKKGLKDFGLTLSELEDRIKKYDQDSYEIFKDVYLSISSGIEFNPFVNSDVVRLYDETNFLLCDKYGYNGMFIVFDEFSKFMEASVSNNTIKDIKVLQDFAEISGRTSSKQQLHLACITHKTINEYVSKLPRDIINAWRGIEGRFKELYLISSSKQNYDLISSTIIKNEARLREYLSKNSLYKRISNSYELFKETYSEEEFKEWIEVGCFPLNPISTFALPKISEKVAQNERTLFTFLCKNEIHTLTDFINKNSGKFQLLNLDMIFDYFENLFKKEVFNEAVHDIWLRTDVAIRKCHSIDEKKVLKALAIIYIINEFEKLSPTKDILASALEYTEDKLNIILNQMIESNIVYIKRSNGYINFSPIAQANIREKIELIKNTKIKNINVPQELEKVFNLGFILPKRYNDDYKMIRFFKNFYVTLNQLEAFEDIKSIFEYYESDGVIANLIYFDEEEKQRAIDKIAELNNGRIVLCVPTKPFDKLDTVKEYIAIESLKNDKNILSDEPLAEQLIEVIEEDVIEDIKEYLEKYFIPENRNCNYYIYGKQNSISRKSDLNKQISDICVKHFYKTPKINNEMINKNNITTVIAKARQKVVEYIINSYNDKSVESLGGRGPEATIYRVTIANFRLGDTTVSSDSDLNNVLQIIREFIVSCEEKKKSFGELYDILLGEDIGMRKGVIPIYLSYVLREFKEELILSFGSRGNKEVDFTYDTLNNINEKPREYYIKIEKGTKEKEDYINSLIKLFDKQISEKILKTNRFTALGNAMQSYLQSLSQYSRTHRVDITGKELDSSIINYRSELLKFDLNNRDFLFNKLLKLTKSNDYYECLESIGNIKNYLDSSIVNLIGYLIKKTNNIINPSYKGSLTQNLKRWYIDLDADKKNHLYDVTTNSILKFINDLDSNDDIYCINKLASIVTGLNVEDWQEYTIELYFKNLRHSINVVTELDIDFSDDSQSLFKIEINQSGDVVEKSFEEESVSEVGVTLMNELEELLDEYGDAIEANEKRNILMKLLQRYM</sequence>